<dbReference type="SMART" id="SM01008">
    <property type="entry name" value="Ald_Xan_dh_C"/>
    <property type="match status" value="1"/>
</dbReference>
<dbReference type="SUPFAM" id="SSF56003">
    <property type="entry name" value="Molybdenum cofactor-binding domain"/>
    <property type="match status" value="1"/>
</dbReference>
<dbReference type="InterPro" id="IPR046867">
    <property type="entry name" value="AldOxase/xan_DH_MoCoBD2"/>
</dbReference>
<dbReference type="InterPro" id="IPR016208">
    <property type="entry name" value="Ald_Oxase/xanthine_DH-like"/>
</dbReference>
<keyword evidence="2" id="KW-0479">Metal-binding</keyword>
<dbReference type="Pfam" id="PF01315">
    <property type="entry name" value="Ald_Xan_dh_C"/>
    <property type="match status" value="1"/>
</dbReference>
<dbReference type="Gene3D" id="3.90.1170.50">
    <property type="entry name" value="Aldehyde oxidase/xanthine dehydrogenase, a/b hammerhead"/>
    <property type="match status" value="1"/>
</dbReference>
<dbReference type="InterPro" id="IPR012675">
    <property type="entry name" value="Beta-grasp_dom_sf"/>
</dbReference>
<dbReference type="EMBL" id="JBICZW010000002">
    <property type="protein sequence ID" value="MFG3188092.1"/>
    <property type="molecule type" value="Genomic_DNA"/>
</dbReference>
<evidence type="ECO:0000256" key="3">
    <source>
        <dbReference type="ARBA" id="ARBA00023002"/>
    </source>
</evidence>
<dbReference type="Proteomes" id="UP001604282">
    <property type="component" value="Unassembled WGS sequence"/>
</dbReference>
<dbReference type="InterPro" id="IPR001041">
    <property type="entry name" value="2Fe-2S_ferredoxin-type"/>
</dbReference>
<evidence type="ECO:0000313" key="7">
    <source>
        <dbReference type="Proteomes" id="UP001604282"/>
    </source>
</evidence>
<dbReference type="InterPro" id="IPR006058">
    <property type="entry name" value="2Fe2S_fd_BS"/>
</dbReference>
<dbReference type="RefSeq" id="WP_392879458.1">
    <property type="nucleotide sequence ID" value="NZ_JBICZW010000002.1"/>
</dbReference>
<keyword evidence="3" id="KW-0560">Oxidoreductase</keyword>
<keyword evidence="7" id="KW-1185">Reference proteome</keyword>
<sequence>MSFGIQVNGRPFDTEPRAGQCLRTYLRERGWFGVKKGCDAGDCGACTVHVDGEPVHSCIFPAVRAEGRAVTTVEGLASPEGELHPVQQRFLDAQGYQCGMCTAGFLMTTAALEAERGTPHDDGKLDDLPRAFKGNICRCTGYRAIEDAVRGVEHVERPCAGKAVGRNVGAPAGPQVVTGAARYTFDVEVPGLLHMKLLRSPHPHARILAIDTSAALRVPGVVAVLTHEDAPDTLYSSARHEHPTEDPDDTRVLDDVVRYVGQRVAAVVADGEQAAEEGCRRIEVTYGELPYVVDPEEAMRPGAPVIHAGKGPEARIARVENNVAGEVHGEIGSVEDGFAEADVVYEETFRTQRVQHASLETHGCVAYFEPKEDGTGERLTVRSSTQTPFLTRRALCALYGLPEDEVRVVAGRVGGGFGGKQEMLTEDVVTLAALKLRRPVKLEYTRAEQFYGATTRHPFTIGVKAGARKDGTLTAVRMRVVSNTGAYGNHGPAVMFHSVGESFAVYRAPHKKVDAYSVYTNVVPAGAFRGYGLGQVTFAVESVMDELARRLGMDPLVFRERNVIGPGDAMHSPIGGEEDLYIASYGLDQCLSVVRNALAEDRSAEDAPEGWLVGQGTAMAMIATGPPGGHHADARVSLLEDGTYDIAVGTAEFGNGTTTVHQQITAGALNTTEDRLAVRQSDTDVVRHDTGAFGSAGTVVAGKAVLLAATSLAERLRTLAARHTGVARHLCVLGAESVDCAGRLVTLKELYEAGHALGAAEELAADGHWGGSPRSVAFNAQWFRVAVDPGSGEVRILRSVHSADAGKVVNPMQCRGQVEGGVAQALGATLFETVRIDGRGEVTTAAFRRYRLPQYADVPRTEVHFTETSDAIGPLGAKSMSESPFNPVAPAFANALRDATGIRFTELPVTRDRVWLALADRAGELGR</sequence>
<dbReference type="Gene3D" id="3.10.20.30">
    <property type="match status" value="1"/>
</dbReference>
<evidence type="ECO:0000259" key="5">
    <source>
        <dbReference type="PROSITE" id="PS51085"/>
    </source>
</evidence>
<dbReference type="Pfam" id="PF20256">
    <property type="entry name" value="MoCoBD_2"/>
    <property type="match status" value="1"/>
</dbReference>
<dbReference type="PANTHER" id="PTHR11908:SF157">
    <property type="entry name" value="XANTHINE DEHYDROGENASE SUBUNIT D-RELATED"/>
    <property type="match status" value="1"/>
</dbReference>
<dbReference type="PROSITE" id="PS51085">
    <property type="entry name" value="2FE2S_FER_2"/>
    <property type="match status" value="1"/>
</dbReference>
<dbReference type="CDD" id="cd00207">
    <property type="entry name" value="fer2"/>
    <property type="match status" value="1"/>
</dbReference>
<comment type="caution">
    <text evidence="6">The sequence shown here is derived from an EMBL/GenBank/DDBJ whole genome shotgun (WGS) entry which is preliminary data.</text>
</comment>
<dbReference type="SUPFAM" id="SSF47741">
    <property type="entry name" value="CO dehydrogenase ISP C-domain like"/>
    <property type="match status" value="1"/>
</dbReference>
<dbReference type="InterPro" id="IPR037165">
    <property type="entry name" value="AldOxase/xan_DH_Mopterin-bd_sf"/>
</dbReference>
<dbReference type="Pfam" id="PF02738">
    <property type="entry name" value="MoCoBD_1"/>
    <property type="match status" value="1"/>
</dbReference>
<evidence type="ECO:0000256" key="4">
    <source>
        <dbReference type="ARBA" id="ARBA00023004"/>
    </source>
</evidence>
<dbReference type="Gene3D" id="3.30.365.10">
    <property type="entry name" value="Aldehyde oxidase/xanthine dehydrogenase, molybdopterin binding domain"/>
    <property type="match status" value="4"/>
</dbReference>
<dbReference type="InterPro" id="IPR000674">
    <property type="entry name" value="Ald_Oxase/Xan_DH_a/b"/>
</dbReference>
<dbReference type="Gene3D" id="1.10.150.120">
    <property type="entry name" value="[2Fe-2S]-binding domain"/>
    <property type="match status" value="1"/>
</dbReference>
<reference evidence="6 7" key="1">
    <citation type="submission" date="2024-10" db="EMBL/GenBank/DDBJ databases">
        <title>The Natural Products Discovery Center: Release of the First 8490 Sequenced Strains for Exploring Actinobacteria Biosynthetic Diversity.</title>
        <authorList>
            <person name="Kalkreuter E."/>
            <person name="Kautsar S.A."/>
            <person name="Yang D."/>
            <person name="Bader C.D."/>
            <person name="Teijaro C.N."/>
            <person name="Fluegel L."/>
            <person name="Davis C.M."/>
            <person name="Simpson J.R."/>
            <person name="Lauterbach L."/>
            <person name="Steele A.D."/>
            <person name="Gui C."/>
            <person name="Meng S."/>
            <person name="Li G."/>
            <person name="Viehrig K."/>
            <person name="Ye F."/>
            <person name="Su P."/>
            <person name="Kiefer A.F."/>
            <person name="Nichols A."/>
            <person name="Cepeda A.J."/>
            <person name="Yan W."/>
            <person name="Fan B."/>
            <person name="Jiang Y."/>
            <person name="Adhikari A."/>
            <person name="Zheng C.-J."/>
            <person name="Schuster L."/>
            <person name="Cowan T.M."/>
            <person name="Smanski M.J."/>
            <person name="Chevrette M.G."/>
            <person name="De Carvalho L.P.S."/>
            <person name="Shen B."/>
        </authorList>
    </citation>
    <scope>NUCLEOTIDE SEQUENCE [LARGE SCALE GENOMIC DNA]</scope>
    <source>
        <strain evidence="6 7">NPDC048229</strain>
    </source>
</reference>
<dbReference type="PROSITE" id="PS00197">
    <property type="entry name" value="2FE2S_FER_1"/>
    <property type="match status" value="1"/>
</dbReference>
<name>A0ABW7BLH0_9ACTN</name>
<dbReference type="InterPro" id="IPR036884">
    <property type="entry name" value="2Fe-2S-bd_dom_sf"/>
</dbReference>
<evidence type="ECO:0000313" key="6">
    <source>
        <dbReference type="EMBL" id="MFG3188092.1"/>
    </source>
</evidence>
<organism evidence="6 7">
    <name type="scientific">Streptomyces omiyaensis</name>
    <dbReference type="NCBI Taxonomy" id="68247"/>
    <lineage>
        <taxon>Bacteria</taxon>
        <taxon>Bacillati</taxon>
        <taxon>Actinomycetota</taxon>
        <taxon>Actinomycetes</taxon>
        <taxon>Kitasatosporales</taxon>
        <taxon>Streptomycetaceae</taxon>
        <taxon>Streptomyces</taxon>
    </lineage>
</organism>
<dbReference type="InterPro" id="IPR008274">
    <property type="entry name" value="AldOxase/xan_DH_MoCoBD1"/>
</dbReference>
<dbReference type="InterPro" id="IPR036010">
    <property type="entry name" value="2Fe-2S_ferredoxin-like_sf"/>
</dbReference>
<proteinExistence type="inferred from homology"/>
<gene>
    <name evidence="6" type="ORF">ACGFYS_04060</name>
</gene>
<dbReference type="InterPro" id="IPR002888">
    <property type="entry name" value="2Fe-2S-bd"/>
</dbReference>
<dbReference type="Pfam" id="PF01799">
    <property type="entry name" value="Fer2_2"/>
    <property type="match status" value="1"/>
</dbReference>
<dbReference type="InterPro" id="IPR036856">
    <property type="entry name" value="Ald_Oxase/Xan_DH_a/b_sf"/>
</dbReference>
<dbReference type="SUPFAM" id="SSF54665">
    <property type="entry name" value="CO dehydrogenase molybdoprotein N-domain-like"/>
    <property type="match status" value="1"/>
</dbReference>
<evidence type="ECO:0000256" key="2">
    <source>
        <dbReference type="ARBA" id="ARBA00022723"/>
    </source>
</evidence>
<feature type="domain" description="2Fe-2S ferredoxin-type" evidence="5">
    <location>
        <begin position="1"/>
        <end position="76"/>
    </location>
</feature>
<protein>
    <submittedName>
        <fullName evidence="6">Molybdopterin-dependent oxidoreductase</fullName>
    </submittedName>
</protein>
<accession>A0ABW7BLH0</accession>
<dbReference type="SUPFAM" id="SSF54292">
    <property type="entry name" value="2Fe-2S ferredoxin-like"/>
    <property type="match status" value="1"/>
</dbReference>
<dbReference type="PANTHER" id="PTHR11908">
    <property type="entry name" value="XANTHINE DEHYDROGENASE"/>
    <property type="match status" value="1"/>
</dbReference>
<keyword evidence="4" id="KW-0408">Iron</keyword>
<dbReference type="Pfam" id="PF00111">
    <property type="entry name" value="Fer2"/>
    <property type="match status" value="1"/>
</dbReference>
<evidence type="ECO:0000256" key="1">
    <source>
        <dbReference type="ARBA" id="ARBA00006849"/>
    </source>
</evidence>
<comment type="similarity">
    <text evidence="1">Belongs to the xanthine dehydrogenase family.</text>
</comment>